<dbReference type="Gene3D" id="3.30.70.100">
    <property type="match status" value="1"/>
</dbReference>
<comment type="caution">
    <text evidence="3">The sequence shown here is derived from an EMBL/GenBank/DDBJ whole genome shotgun (WGS) entry which is preliminary data.</text>
</comment>
<reference evidence="3 4" key="1">
    <citation type="journal article" date="2020" name="Genomics">
        <title>Complete, high-quality genomes from long-read metagenomic sequencing of two wolf lichen thalli reveals enigmatic genome architecture.</title>
        <authorList>
            <person name="McKenzie S.K."/>
            <person name="Walston R.F."/>
            <person name="Allen J.L."/>
        </authorList>
    </citation>
    <scope>NUCLEOTIDE SEQUENCE [LARGE SCALE GENOMIC DNA]</scope>
    <source>
        <strain evidence="3">WasteWater1</strain>
    </source>
</reference>
<sequence>MADEQKLKKAPGARPDRVRLVVLLYRKKGLSIEEFHASWRDDFAPIMSGVPIFKKNLLTYEQCHVNGEALKELETKGFPLEGCDGIAMYEALSYDKIFECLNDEEFRKIIAPEEERLLDESRVKSAKL</sequence>
<gene>
    <name evidence="3" type="ORF">HO133_008820</name>
</gene>
<name>A0A8H6FGL3_9LECA</name>
<dbReference type="Proteomes" id="UP000593566">
    <property type="component" value="Unassembled WGS sequence"/>
</dbReference>
<keyword evidence="4" id="KW-1185">Reference proteome</keyword>
<dbReference type="Pfam" id="PF07110">
    <property type="entry name" value="EthD"/>
    <property type="match status" value="1"/>
</dbReference>
<feature type="domain" description="EthD" evidence="2">
    <location>
        <begin position="27"/>
        <end position="121"/>
    </location>
</feature>
<dbReference type="InterPro" id="IPR009799">
    <property type="entry name" value="EthD_dom"/>
</dbReference>
<organism evidence="3 4">
    <name type="scientific">Letharia lupina</name>
    <dbReference type="NCBI Taxonomy" id="560253"/>
    <lineage>
        <taxon>Eukaryota</taxon>
        <taxon>Fungi</taxon>
        <taxon>Dikarya</taxon>
        <taxon>Ascomycota</taxon>
        <taxon>Pezizomycotina</taxon>
        <taxon>Lecanoromycetes</taxon>
        <taxon>OSLEUM clade</taxon>
        <taxon>Lecanoromycetidae</taxon>
        <taxon>Lecanorales</taxon>
        <taxon>Lecanorineae</taxon>
        <taxon>Parmeliaceae</taxon>
        <taxon>Letharia</taxon>
    </lineage>
</organism>
<dbReference type="GO" id="GO:0016491">
    <property type="term" value="F:oxidoreductase activity"/>
    <property type="evidence" value="ECO:0007669"/>
    <property type="project" value="InterPro"/>
</dbReference>
<dbReference type="AlphaFoldDB" id="A0A8H6FGL3"/>
<evidence type="ECO:0000313" key="4">
    <source>
        <dbReference type="Proteomes" id="UP000593566"/>
    </source>
</evidence>
<proteinExistence type="inferred from homology"/>
<dbReference type="RefSeq" id="XP_037155684.1">
    <property type="nucleotide sequence ID" value="XM_037299683.1"/>
</dbReference>
<accession>A0A8H6FGL3</accession>
<evidence type="ECO:0000313" key="3">
    <source>
        <dbReference type="EMBL" id="KAF6227376.1"/>
    </source>
</evidence>
<evidence type="ECO:0000259" key="2">
    <source>
        <dbReference type="Pfam" id="PF07110"/>
    </source>
</evidence>
<dbReference type="EMBL" id="JACCJB010000005">
    <property type="protein sequence ID" value="KAF6227376.1"/>
    <property type="molecule type" value="Genomic_DNA"/>
</dbReference>
<comment type="similarity">
    <text evidence="1">Belongs to the tpcK family.</text>
</comment>
<dbReference type="GeneID" id="59337215"/>
<protein>
    <recommendedName>
        <fullName evidence="2">EthD domain-containing protein</fullName>
    </recommendedName>
</protein>
<dbReference type="SUPFAM" id="SSF54909">
    <property type="entry name" value="Dimeric alpha+beta barrel"/>
    <property type="match status" value="1"/>
</dbReference>
<dbReference type="InterPro" id="IPR011008">
    <property type="entry name" value="Dimeric_a/b-barrel"/>
</dbReference>
<evidence type="ECO:0000256" key="1">
    <source>
        <dbReference type="ARBA" id="ARBA00005986"/>
    </source>
</evidence>